<dbReference type="PANTHER" id="PTHR11082:SF5">
    <property type="entry name" value="TRNA-DIHYDROURIDINE(16_17) SYNTHASE [NAD(P)(+)]-LIKE"/>
    <property type="match status" value="1"/>
</dbReference>
<accession>A0AAV6UKD3</accession>
<dbReference type="SUPFAM" id="SSF51395">
    <property type="entry name" value="FMN-linked oxidoreductases"/>
    <property type="match status" value="1"/>
</dbReference>
<sequence>MPAKESGYEFWKNCLGSPKYVAAPMVDMSELSFRMLCRKHGAQLCYSPMFHSQQFSQDFLYRQDNFSSCTEDRPLIVQFCANDPTNFVNAAKIVSSECDAVDLNLGCPQAIARKGYYGSFLQDDWDLIRSIVQTAAHELPVPVTCKMRILPGHYKKSIEYAKMLEDSGCSVLAVHGRTREQKGHATGLASWDVIREIKANVNIPVIANGNILSFEDVENCLKYTGADAVMSAEALLHNPALFSAQTPPVWKMVEEYLHLAEKYNTSVRCVRCHLFKLSYLCIYIDDEVQQILTEGSSFTDFYKVVELLKKFPAKYSHTDNFDEDTKNSEEVLEKFSSSLSSTFEEITDLLYPGTNTENSQLDKQITGDNIFSMQHSDMNSSQDIERSIIDNDSAAMDETKDLTISKNLPVWICHSRLRIVDDEKGRGCFSKYFIEKSEKSPDKESMSKKQLRRARHHERVVACMKEKRKLKKMRRKQKMAESQPQQTPICEQDKSEKKKSITKKEKKMLIRERLLEAQGTAPKVCINLGFTSLMESKELSRLSSQLRRLYGSNRQSSSPLDLYFCNLSPSDALYQICLEKNDGFSSYVVQMTPDSPEDLFDLEDIVYLSPDSENVLETLSSKKVYVIGGIVDGIPRKDLCLNHAKSFNIQSARLPISEYLVPYSNNPGTTVLTVNQVFDILLKYYEANDWTEALATHVPPRKGYCAPIKKEELKNENLDDPSPATDLCTETLTVT</sequence>
<name>A0AAV6UKD3_9ARAC</name>
<evidence type="ECO:0000256" key="3">
    <source>
        <dbReference type="ARBA" id="ARBA00022630"/>
    </source>
</evidence>
<dbReference type="InterPro" id="IPR038459">
    <property type="entry name" value="MT_TRM10-typ_sf"/>
</dbReference>
<comment type="catalytic activity">
    <reaction evidence="17">
        <text>5,6-dihydrouridine(17) in tRNA + NADP(+) = uridine(17) in tRNA + NADPH + H(+)</text>
        <dbReference type="Rhea" id="RHEA:53368"/>
        <dbReference type="Rhea" id="RHEA-COMP:13541"/>
        <dbReference type="Rhea" id="RHEA-COMP:13542"/>
        <dbReference type="ChEBI" id="CHEBI:15378"/>
        <dbReference type="ChEBI" id="CHEBI:57783"/>
        <dbReference type="ChEBI" id="CHEBI:58349"/>
        <dbReference type="ChEBI" id="CHEBI:65315"/>
        <dbReference type="ChEBI" id="CHEBI:74443"/>
        <dbReference type="EC" id="1.3.1.88"/>
    </reaction>
    <physiologicalReaction direction="right-to-left" evidence="17">
        <dbReference type="Rhea" id="RHEA:53370"/>
    </physiologicalReaction>
</comment>
<keyword evidence="6" id="KW-0949">S-adenosyl-L-methionine</keyword>
<feature type="region of interest" description="Disordered" evidence="18">
    <location>
        <begin position="474"/>
        <end position="503"/>
    </location>
</feature>
<dbReference type="GO" id="GO:0050660">
    <property type="term" value="F:flavin adenine dinucleotide binding"/>
    <property type="evidence" value="ECO:0007669"/>
    <property type="project" value="InterPro"/>
</dbReference>
<dbReference type="CDD" id="cd18100">
    <property type="entry name" value="Trm10euk_B"/>
    <property type="match status" value="1"/>
</dbReference>
<evidence type="ECO:0000313" key="20">
    <source>
        <dbReference type="EMBL" id="KAG8184163.1"/>
    </source>
</evidence>
<evidence type="ECO:0000256" key="16">
    <source>
        <dbReference type="ARBA" id="ARBA00048934"/>
    </source>
</evidence>
<dbReference type="CDD" id="cd02801">
    <property type="entry name" value="DUS_like_FMN"/>
    <property type="match status" value="1"/>
</dbReference>
<keyword evidence="2" id="KW-0489">Methyltransferase</keyword>
<comment type="function">
    <text evidence="13">S-adenosyl-L-methionine-dependent guanine N(1)-methyltransferase that catalyzes the formation of N(1)-methylguanine at position 9 (m1G9) in tRNAs. Probably not able to catalyze formation of N(1)-methyladenine at position 9 (m1A9) in tRNAs.</text>
</comment>
<dbReference type="InterPro" id="IPR035587">
    <property type="entry name" value="DUS-like_FMN-bd"/>
</dbReference>
<dbReference type="InterPro" id="IPR047911">
    <property type="entry name" value="Trm10_B_MTase_dom"/>
</dbReference>
<dbReference type="Gene3D" id="3.20.20.70">
    <property type="entry name" value="Aldolase class I"/>
    <property type="match status" value="1"/>
</dbReference>
<evidence type="ECO:0000256" key="13">
    <source>
        <dbReference type="ARBA" id="ARBA00045240"/>
    </source>
</evidence>
<evidence type="ECO:0000256" key="7">
    <source>
        <dbReference type="ARBA" id="ARBA00022694"/>
    </source>
</evidence>
<dbReference type="InterPro" id="IPR028564">
    <property type="entry name" value="MT_TRM10-typ"/>
</dbReference>
<evidence type="ECO:0000256" key="9">
    <source>
        <dbReference type="ARBA" id="ARBA00023002"/>
    </source>
</evidence>
<dbReference type="GO" id="GO:0008168">
    <property type="term" value="F:methyltransferase activity"/>
    <property type="evidence" value="ECO:0007669"/>
    <property type="project" value="UniProtKB-KW"/>
</dbReference>
<comment type="cofactor">
    <cofactor evidence="1">
        <name>FMN</name>
        <dbReference type="ChEBI" id="CHEBI:58210"/>
    </cofactor>
</comment>
<dbReference type="EMBL" id="JAFNEN010000385">
    <property type="protein sequence ID" value="KAG8184163.1"/>
    <property type="molecule type" value="Genomic_DNA"/>
</dbReference>
<comment type="caution">
    <text evidence="20">The sequence shown here is derived from an EMBL/GenBank/DDBJ whole genome shotgun (WGS) entry which is preliminary data.</text>
</comment>
<proteinExistence type="inferred from homology"/>
<evidence type="ECO:0000313" key="21">
    <source>
        <dbReference type="Proteomes" id="UP000827092"/>
    </source>
</evidence>
<feature type="compositionally biased region" description="Polar residues" evidence="18">
    <location>
        <begin position="480"/>
        <end position="489"/>
    </location>
</feature>
<dbReference type="GO" id="GO:0032259">
    <property type="term" value="P:methylation"/>
    <property type="evidence" value="ECO:0007669"/>
    <property type="project" value="UniProtKB-KW"/>
</dbReference>
<dbReference type="PANTHER" id="PTHR11082">
    <property type="entry name" value="TRNA-DIHYDROURIDINE SYNTHASE"/>
    <property type="match status" value="1"/>
</dbReference>
<comment type="catalytic activity">
    <reaction evidence="16">
        <text>5,6-dihydrouridine(16) in tRNA + NAD(+) = uridine(16) in tRNA + NADH + H(+)</text>
        <dbReference type="Rhea" id="RHEA:53380"/>
        <dbReference type="Rhea" id="RHEA-COMP:13543"/>
        <dbReference type="Rhea" id="RHEA-COMP:13544"/>
        <dbReference type="ChEBI" id="CHEBI:15378"/>
        <dbReference type="ChEBI" id="CHEBI:57540"/>
        <dbReference type="ChEBI" id="CHEBI:57945"/>
        <dbReference type="ChEBI" id="CHEBI:65315"/>
        <dbReference type="ChEBI" id="CHEBI:74443"/>
        <dbReference type="EC" id="1.3.1.88"/>
    </reaction>
    <physiologicalReaction direction="right-to-left" evidence="16">
        <dbReference type="Rhea" id="RHEA:53382"/>
    </physiologicalReaction>
</comment>
<reference evidence="20 21" key="1">
    <citation type="journal article" date="2022" name="Nat. Ecol. Evol.">
        <title>A masculinizing supergene underlies an exaggerated male reproductive morph in a spider.</title>
        <authorList>
            <person name="Hendrickx F."/>
            <person name="De Corte Z."/>
            <person name="Sonet G."/>
            <person name="Van Belleghem S.M."/>
            <person name="Kostlbacher S."/>
            <person name="Vangestel C."/>
        </authorList>
    </citation>
    <scope>NUCLEOTIDE SEQUENCE [LARGE SCALE GENOMIC DNA]</scope>
    <source>
        <strain evidence="20">W744_W776</strain>
    </source>
</reference>
<keyword evidence="10" id="KW-0520">NAD</keyword>
<keyword evidence="4" id="KW-0288">FMN</keyword>
<evidence type="ECO:0000256" key="15">
    <source>
        <dbReference type="ARBA" id="ARBA00047652"/>
    </source>
</evidence>
<comment type="similarity">
    <text evidence="11">Belongs to the Dus family. Dus1 subfamily.</text>
</comment>
<evidence type="ECO:0000256" key="2">
    <source>
        <dbReference type="ARBA" id="ARBA00022603"/>
    </source>
</evidence>
<keyword evidence="9" id="KW-0560">Oxidoreductase</keyword>
<dbReference type="PROSITE" id="PS51675">
    <property type="entry name" value="SAM_MT_TRM10"/>
    <property type="match status" value="1"/>
</dbReference>
<keyword evidence="7" id="KW-0819">tRNA processing</keyword>
<evidence type="ECO:0000256" key="14">
    <source>
        <dbReference type="ARBA" id="ARBA00047287"/>
    </source>
</evidence>
<dbReference type="Pfam" id="PF01207">
    <property type="entry name" value="Dus"/>
    <property type="match status" value="1"/>
</dbReference>
<evidence type="ECO:0000256" key="5">
    <source>
        <dbReference type="ARBA" id="ARBA00022679"/>
    </source>
</evidence>
<dbReference type="InterPro" id="IPR018517">
    <property type="entry name" value="tRNA_hU_synthase_CS"/>
</dbReference>
<dbReference type="InterPro" id="IPR013785">
    <property type="entry name" value="Aldolase_TIM"/>
</dbReference>
<keyword evidence="3" id="KW-0285">Flavoprotein</keyword>
<protein>
    <recommendedName>
        <fullName evidence="12">tRNA-dihydrouridine(16/17) synthase [NAD(P)(+)]</fullName>
        <ecNumber evidence="12">1.3.1.88</ecNumber>
    </recommendedName>
</protein>
<keyword evidence="21" id="KW-1185">Reference proteome</keyword>
<evidence type="ECO:0000256" key="1">
    <source>
        <dbReference type="ARBA" id="ARBA00001917"/>
    </source>
</evidence>
<evidence type="ECO:0000256" key="4">
    <source>
        <dbReference type="ARBA" id="ARBA00022643"/>
    </source>
</evidence>
<evidence type="ECO:0000256" key="17">
    <source>
        <dbReference type="ARBA" id="ARBA00049467"/>
    </source>
</evidence>
<evidence type="ECO:0000256" key="12">
    <source>
        <dbReference type="ARBA" id="ARBA00038890"/>
    </source>
</evidence>
<gene>
    <name evidence="20" type="ORF">JTE90_010205</name>
</gene>
<keyword evidence="5" id="KW-0808">Transferase</keyword>
<comment type="catalytic activity">
    <reaction evidence="15">
        <text>5,6-dihydrouridine(16) in tRNA + NADP(+) = uridine(16) in tRNA + NADPH + H(+)</text>
        <dbReference type="Rhea" id="RHEA:53376"/>
        <dbReference type="Rhea" id="RHEA-COMP:13543"/>
        <dbReference type="Rhea" id="RHEA-COMP:13544"/>
        <dbReference type="ChEBI" id="CHEBI:15378"/>
        <dbReference type="ChEBI" id="CHEBI:57783"/>
        <dbReference type="ChEBI" id="CHEBI:58349"/>
        <dbReference type="ChEBI" id="CHEBI:65315"/>
        <dbReference type="ChEBI" id="CHEBI:74443"/>
        <dbReference type="EC" id="1.3.1.88"/>
    </reaction>
    <physiologicalReaction direction="right-to-left" evidence="15">
        <dbReference type="Rhea" id="RHEA:53378"/>
    </physiologicalReaction>
</comment>
<dbReference type="GO" id="GO:0017150">
    <property type="term" value="F:tRNA dihydrouridine synthase activity"/>
    <property type="evidence" value="ECO:0007669"/>
    <property type="project" value="InterPro"/>
</dbReference>
<dbReference type="AlphaFoldDB" id="A0AAV6UKD3"/>
<feature type="domain" description="SAM-dependent MTase TRM10-type" evidence="19">
    <location>
        <begin position="510"/>
        <end position="705"/>
    </location>
</feature>
<keyword evidence="8" id="KW-0521">NADP</keyword>
<dbReference type="EC" id="1.3.1.88" evidence="12"/>
<organism evidence="20 21">
    <name type="scientific">Oedothorax gibbosus</name>
    <dbReference type="NCBI Taxonomy" id="931172"/>
    <lineage>
        <taxon>Eukaryota</taxon>
        <taxon>Metazoa</taxon>
        <taxon>Ecdysozoa</taxon>
        <taxon>Arthropoda</taxon>
        <taxon>Chelicerata</taxon>
        <taxon>Arachnida</taxon>
        <taxon>Araneae</taxon>
        <taxon>Araneomorphae</taxon>
        <taxon>Entelegynae</taxon>
        <taxon>Araneoidea</taxon>
        <taxon>Linyphiidae</taxon>
        <taxon>Erigoninae</taxon>
        <taxon>Oedothorax</taxon>
    </lineage>
</organism>
<feature type="region of interest" description="Disordered" evidence="18">
    <location>
        <begin position="439"/>
        <end position="458"/>
    </location>
</feature>
<dbReference type="PROSITE" id="PS01136">
    <property type="entry name" value="UPF0034"/>
    <property type="match status" value="1"/>
</dbReference>
<dbReference type="Gene3D" id="3.40.1280.30">
    <property type="match status" value="1"/>
</dbReference>
<evidence type="ECO:0000256" key="11">
    <source>
        <dbReference type="ARBA" id="ARBA00038313"/>
    </source>
</evidence>
<feature type="compositionally biased region" description="Basic residues" evidence="18">
    <location>
        <begin position="449"/>
        <end position="458"/>
    </location>
</feature>
<evidence type="ECO:0000256" key="10">
    <source>
        <dbReference type="ARBA" id="ARBA00023027"/>
    </source>
</evidence>
<feature type="compositionally biased region" description="Basic and acidic residues" evidence="18">
    <location>
        <begin position="491"/>
        <end position="503"/>
    </location>
</feature>
<evidence type="ECO:0000256" key="8">
    <source>
        <dbReference type="ARBA" id="ARBA00022857"/>
    </source>
</evidence>
<comment type="catalytic activity">
    <reaction evidence="14">
        <text>5,6-dihydrouridine(17) in tRNA + NAD(+) = uridine(17) in tRNA + NADH + H(+)</text>
        <dbReference type="Rhea" id="RHEA:53372"/>
        <dbReference type="Rhea" id="RHEA-COMP:13541"/>
        <dbReference type="Rhea" id="RHEA-COMP:13542"/>
        <dbReference type="ChEBI" id="CHEBI:15378"/>
        <dbReference type="ChEBI" id="CHEBI:57540"/>
        <dbReference type="ChEBI" id="CHEBI:57945"/>
        <dbReference type="ChEBI" id="CHEBI:65315"/>
        <dbReference type="ChEBI" id="CHEBI:74443"/>
        <dbReference type="EC" id="1.3.1.88"/>
    </reaction>
    <physiologicalReaction direction="right-to-left" evidence="14">
        <dbReference type="Rhea" id="RHEA:53374"/>
    </physiologicalReaction>
</comment>
<evidence type="ECO:0000256" key="18">
    <source>
        <dbReference type="SAM" id="MobiDB-lite"/>
    </source>
</evidence>
<evidence type="ECO:0000256" key="6">
    <source>
        <dbReference type="ARBA" id="ARBA00022691"/>
    </source>
</evidence>
<dbReference type="Proteomes" id="UP000827092">
    <property type="component" value="Unassembled WGS sequence"/>
</dbReference>
<evidence type="ECO:0000259" key="19">
    <source>
        <dbReference type="PROSITE" id="PS51675"/>
    </source>
</evidence>